<organism evidence="2 3">
    <name type="scientific">Colletotrichum abscissum</name>
    <dbReference type="NCBI Taxonomy" id="1671311"/>
    <lineage>
        <taxon>Eukaryota</taxon>
        <taxon>Fungi</taxon>
        <taxon>Dikarya</taxon>
        <taxon>Ascomycota</taxon>
        <taxon>Pezizomycotina</taxon>
        <taxon>Sordariomycetes</taxon>
        <taxon>Hypocreomycetidae</taxon>
        <taxon>Glomerellales</taxon>
        <taxon>Glomerellaceae</taxon>
        <taxon>Colletotrichum</taxon>
        <taxon>Colletotrichum acutatum species complex</taxon>
    </lineage>
</organism>
<dbReference type="AlphaFoldDB" id="A0A9Q0B6A1"/>
<evidence type="ECO:0000313" key="2">
    <source>
        <dbReference type="EMBL" id="KAI3556730.1"/>
    </source>
</evidence>
<dbReference type="Proteomes" id="UP001056436">
    <property type="component" value="Unassembled WGS sequence"/>
</dbReference>
<feature type="compositionally biased region" description="Basic and acidic residues" evidence="1">
    <location>
        <begin position="53"/>
        <end position="64"/>
    </location>
</feature>
<name>A0A9Q0B6A1_9PEZI</name>
<keyword evidence="3" id="KW-1185">Reference proteome</keyword>
<feature type="region of interest" description="Disordered" evidence="1">
    <location>
        <begin position="52"/>
        <end position="89"/>
    </location>
</feature>
<dbReference type="EMBL" id="SDAQ01000011">
    <property type="protein sequence ID" value="KAI3556730.1"/>
    <property type="molecule type" value="Genomic_DNA"/>
</dbReference>
<accession>A0A9Q0B6A1</accession>
<comment type="caution">
    <text evidence="2">The sequence shown here is derived from an EMBL/GenBank/DDBJ whole genome shotgun (WGS) entry which is preliminary data.</text>
</comment>
<gene>
    <name evidence="2" type="ORF">CABS02_03171</name>
</gene>
<proteinExistence type="predicted"/>
<reference evidence="2" key="1">
    <citation type="submission" date="2019-01" db="EMBL/GenBank/DDBJ databases">
        <title>Colletotrichum abscissum LGMF1257.</title>
        <authorList>
            <person name="Baroncelli R."/>
        </authorList>
    </citation>
    <scope>NUCLEOTIDE SEQUENCE</scope>
    <source>
        <strain evidence="2">Ca142</strain>
    </source>
</reference>
<evidence type="ECO:0000256" key="1">
    <source>
        <dbReference type="SAM" id="MobiDB-lite"/>
    </source>
</evidence>
<sequence length="166" mass="18493">MPICGLLCSLRLRILSVLSSLHSVPKFLRLRVIPILALTYLHFLPVDISRPAGRPDAKKHEPSPKHSPPPLPTDKLPLARRSHSPLYSPPPLVTVSPLAVLEPFLARRDLFLGPSPLRPSHYSRRQTWRELRATRECSAIPASDLEVVGPVEGRSLTTPPARPRLK</sequence>
<evidence type="ECO:0000313" key="3">
    <source>
        <dbReference type="Proteomes" id="UP001056436"/>
    </source>
</evidence>
<protein>
    <submittedName>
        <fullName evidence="2">Uncharacterized protein</fullName>
    </submittedName>
</protein>